<gene>
    <name evidence="1" type="ORF">FRY97_18830</name>
</gene>
<evidence type="ECO:0000313" key="2">
    <source>
        <dbReference type="Proteomes" id="UP000321580"/>
    </source>
</evidence>
<dbReference type="Proteomes" id="UP000321580">
    <property type="component" value="Unassembled WGS sequence"/>
</dbReference>
<keyword evidence="2" id="KW-1185">Reference proteome</keyword>
<accession>A0A5C6RJH3</accession>
<dbReference type="OrthoDB" id="931936at2"/>
<protein>
    <recommendedName>
        <fullName evidence="3">Formiminoglutamase</fullName>
    </recommendedName>
</protein>
<dbReference type="AlphaFoldDB" id="A0A5C6RJH3"/>
<dbReference type="SUPFAM" id="SSF52768">
    <property type="entry name" value="Arginase/deacetylase"/>
    <property type="match status" value="1"/>
</dbReference>
<dbReference type="InterPro" id="IPR023696">
    <property type="entry name" value="Ureohydrolase_dom_sf"/>
</dbReference>
<organism evidence="1 2">
    <name type="scientific">Phaeodactylibacter luteus</name>
    <dbReference type="NCBI Taxonomy" id="1564516"/>
    <lineage>
        <taxon>Bacteria</taxon>
        <taxon>Pseudomonadati</taxon>
        <taxon>Bacteroidota</taxon>
        <taxon>Saprospiria</taxon>
        <taxon>Saprospirales</taxon>
        <taxon>Haliscomenobacteraceae</taxon>
        <taxon>Phaeodactylibacter</taxon>
    </lineage>
</organism>
<dbReference type="RefSeq" id="WP_147169124.1">
    <property type="nucleotide sequence ID" value="NZ_VOOR01000056.1"/>
</dbReference>
<comment type="caution">
    <text evidence="1">The sequence shown here is derived from an EMBL/GenBank/DDBJ whole genome shotgun (WGS) entry which is preliminary data.</text>
</comment>
<dbReference type="Gene3D" id="3.40.800.10">
    <property type="entry name" value="Ureohydrolase domain"/>
    <property type="match status" value="1"/>
</dbReference>
<sequence length="365" mass="41858">MLHNWLQPYAPDNTTPPAPYAFGQHIQQYRPKQAQLRAGSIALLGCHAAEADPIRKALYALSFPFQGLEFTDLGNARNPDPAFLAPIIRELLESEVTPIILGHMPTQATAQYAAYQELQYLINLLVVDEQVPYHPARLQEAQHYLQSLLDSPKSSLFHLSLLGTQAHFVAPEVFRYLDQKRFDYVRLGRAKANITELEPLIRDSDLLCFNLSALKQCEAPGQQAPSPNGFSSEEACQIARYAGMSDKLKSFGLYGFLNEQDRGRQTAQLCAQLIWYFVDGFYHRKGDFPTSMDGMSEYIVDFKGHEYQLTFWRSEKSNRWWMQVPVKTHHRLQRHRLVPCSYNDYLKACQDELPERLLNALDRFA</sequence>
<evidence type="ECO:0008006" key="3">
    <source>
        <dbReference type="Google" id="ProtNLM"/>
    </source>
</evidence>
<reference evidence="1 2" key="1">
    <citation type="submission" date="2019-08" db="EMBL/GenBank/DDBJ databases">
        <title>Genome of Phaeodactylibacter luteus.</title>
        <authorList>
            <person name="Bowman J.P."/>
        </authorList>
    </citation>
    <scope>NUCLEOTIDE SEQUENCE [LARGE SCALE GENOMIC DNA]</scope>
    <source>
        <strain evidence="1 2">KCTC 42180</strain>
    </source>
</reference>
<evidence type="ECO:0000313" key="1">
    <source>
        <dbReference type="EMBL" id="TXB61512.1"/>
    </source>
</evidence>
<name>A0A5C6RJH3_9BACT</name>
<proteinExistence type="predicted"/>
<dbReference type="EMBL" id="VOOR01000056">
    <property type="protein sequence ID" value="TXB61512.1"/>
    <property type="molecule type" value="Genomic_DNA"/>
</dbReference>